<comment type="caution">
    <text evidence="5">The sequence shown here is derived from an EMBL/GenBank/DDBJ whole genome shotgun (WGS) entry which is preliminary data.</text>
</comment>
<feature type="compositionally biased region" description="Acidic residues" evidence="3">
    <location>
        <begin position="84"/>
        <end position="97"/>
    </location>
</feature>
<evidence type="ECO:0000256" key="2">
    <source>
        <dbReference type="ARBA" id="ARBA00059092"/>
    </source>
</evidence>
<dbReference type="PANTHER" id="PTHR13696">
    <property type="entry name" value="P-LOOP CONTAINING NUCLEOSIDE TRIPHOSPHATE HYDROLASE"/>
    <property type="match status" value="1"/>
</dbReference>
<keyword evidence="6" id="KW-1185">Reference proteome</keyword>
<evidence type="ECO:0000256" key="3">
    <source>
        <dbReference type="SAM" id="MobiDB-lite"/>
    </source>
</evidence>
<dbReference type="FunFam" id="3.40.50.300:FF:000285">
    <property type="entry name" value="Sporulation initiation inhibitor Soj"/>
    <property type="match status" value="1"/>
</dbReference>
<dbReference type="PANTHER" id="PTHR13696:SF52">
    <property type="entry name" value="PARA FAMILY PROTEIN CT_582"/>
    <property type="match status" value="1"/>
</dbReference>
<dbReference type="InterPro" id="IPR025669">
    <property type="entry name" value="AAA_dom"/>
</dbReference>
<dbReference type="CDD" id="cd02042">
    <property type="entry name" value="ParAB_family"/>
    <property type="match status" value="1"/>
</dbReference>
<dbReference type="EMBL" id="SOAW01000002">
    <property type="protein sequence ID" value="TDT30999.1"/>
    <property type="molecule type" value="Genomic_DNA"/>
</dbReference>
<dbReference type="InterPro" id="IPR027417">
    <property type="entry name" value="P-loop_NTPase"/>
</dbReference>
<feature type="compositionally biased region" description="Low complexity" evidence="3">
    <location>
        <begin position="30"/>
        <end position="45"/>
    </location>
</feature>
<comment type="function">
    <text evidence="2">May play a role in septum formation.</text>
</comment>
<dbReference type="SUPFAM" id="SSF52540">
    <property type="entry name" value="P-loop containing nucleoside triphosphate hydrolases"/>
    <property type="match status" value="1"/>
</dbReference>
<evidence type="ECO:0000259" key="4">
    <source>
        <dbReference type="Pfam" id="PF13614"/>
    </source>
</evidence>
<evidence type="ECO:0000313" key="5">
    <source>
        <dbReference type="EMBL" id="TDT30999.1"/>
    </source>
</evidence>
<feature type="domain" description="AAA" evidence="4">
    <location>
        <begin position="113"/>
        <end position="289"/>
    </location>
</feature>
<dbReference type="Proteomes" id="UP000295371">
    <property type="component" value="Unassembled WGS sequence"/>
</dbReference>
<name>A0A4R7J3S6_9ACTN</name>
<gene>
    <name evidence="5" type="ORF">CLV29_2408</name>
</gene>
<sequence>MVASGRTVEPDAGIQVDASEEPATETQNRVEPSGSGDVPSGSVAVEIVEQAGSTEPAAPVNAPDSGTDELKKRVRGARRAAYDAPEEPEPDSPDDLEAPVSRETSLPRPAATRTMVVANQKGGVGKTTTAVNIATGLALGGLDVVVIDLDPQGNASTALGIEHHESIPGTYEVLLEGETIEAHLADSPEADSLKVLPATINLAGAEIQLVSAVARETRLRKAIRKYLETHSADYIILDCPPSLGLLTLNALVAADEIMIPIQCEYYALEGVSQLMNTINLVKGELNDDLLLSTVLLTMYDGRTRLSAQVADEVREHFPEQTLETAIPRSVRISEAPSYGQTVITYHVASAGAEAYLKAAAEVARRGAEEH</sequence>
<dbReference type="AlphaFoldDB" id="A0A4R7J3S6"/>
<evidence type="ECO:0000256" key="1">
    <source>
        <dbReference type="ARBA" id="ARBA00006976"/>
    </source>
</evidence>
<dbReference type="Gene3D" id="3.40.50.300">
    <property type="entry name" value="P-loop containing nucleotide triphosphate hydrolases"/>
    <property type="match status" value="1"/>
</dbReference>
<dbReference type="InterPro" id="IPR050678">
    <property type="entry name" value="DNA_Partitioning_ATPase"/>
</dbReference>
<accession>A0A4R7J3S6</accession>
<dbReference type="Pfam" id="PF13614">
    <property type="entry name" value="AAA_31"/>
    <property type="match status" value="1"/>
</dbReference>
<comment type="similarity">
    <text evidence="1">Belongs to the ParA family.</text>
</comment>
<evidence type="ECO:0000313" key="6">
    <source>
        <dbReference type="Proteomes" id="UP000295371"/>
    </source>
</evidence>
<feature type="region of interest" description="Disordered" evidence="3">
    <location>
        <begin position="1"/>
        <end position="112"/>
    </location>
</feature>
<organism evidence="5 6">
    <name type="scientific">Naumannella halotolerans</name>
    <dbReference type="NCBI Taxonomy" id="993414"/>
    <lineage>
        <taxon>Bacteria</taxon>
        <taxon>Bacillati</taxon>
        <taxon>Actinomycetota</taxon>
        <taxon>Actinomycetes</taxon>
        <taxon>Propionibacteriales</taxon>
        <taxon>Propionibacteriaceae</taxon>
        <taxon>Naumannella</taxon>
    </lineage>
</organism>
<reference evidence="5 6" key="1">
    <citation type="submission" date="2019-03" db="EMBL/GenBank/DDBJ databases">
        <title>Genomic Encyclopedia of Archaeal and Bacterial Type Strains, Phase II (KMG-II): from individual species to whole genera.</title>
        <authorList>
            <person name="Goeker M."/>
        </authorList>
    </citation>
    <scope>NUCLEOTIDE SEQUENCE [LARGE SCALE GENOMIC DNA]</scope>
    <source>
        <strain evidence="5 6">DSM 24323</strain>
    </source>
</reference>
<proteinExistence type="inferred from homology"/>
<protein>
    <submittedName>
        <fullName evidence="5">Chromosome partitioning protein</fullName>
    </submittedName>
</protein>